<dbReference type="InterPro" id="IPR035969">
    <property type="entry name" value="Rab-GAP_TBC_sf"/>
</dbReference>
<evidence type="ECO:0000313" key="3">
    <source>
        <dbReference type="EMBL" id="RHW72163.1"/>
    </source>
</evidence>
<dbReference type="PANTHER" id="PTHR22957">
    <property type="entry name" value="TBC1 DOMAIN FAMILY MEMBER GTPASE-ACTIVATING PROTEIN"/>
    <property type="match status" value="1"/>
</dbReference>
<dbReference type="Proteomes" id="UP000266743">
    <property type="component" value="Chromosome 6"/>
</dbReference>
<feature type="region of interest" description="Disordered" evidence="1">
    <location>
        <begin position="41"/>
        <end position="62"/>
    </location>
</feature>
<accession>A0A3L6L658</accession>
<feature type="compositionally biased region" description="Basic and acidic residues" evidence="1">
    <location>
        <begin position="49"/>
        <end position="62"/>
    </location>
</feature>
<feature type="domain" description="Rab-GAP TBC" evidence="2">
    <location>
        <begin position="90"/>
        <end position="376"/>
    </location>
</feature>
<dbReference type="InterPro" id="IPR000195">
    <property type="entry name" value="Rab-GAP-TBC_dom"/>
</dbReference>
<dbReference type="Pfam" id="PF00566">
    <property type="entry name" value="RabGAP-TBC"/>
    <property type="match status" value="1"/>
</dbReference>
<dbReference type="SMART" id="SM00164">
    <property type="entry name" value="TBC"/>
    <property type="match status" value="1"/>
</dbReference>
<comment type="caution">
    <text evidence="3">The sequence shown here is derived from an EMBL/GenBank/DDBJ whole genome shotgun (WGS) entry which is preliminary data.</text>
</comment>
<protein>
    <submittedName>
        <fullName evidence="3">GTPase activating protein</fullName>
    </submittedName>
</protein>
<organism evidence="3 4">
    <name type="scientific">Trypanosoma brucei equiperdum</name>
    <dbReference type="NCBI Taxonomy" id="630700"/>
    <lineage>
        <taxon>Eukaryota</taxon>
        <taxon>Discoba</taxon>
        <taxon>Euglenozoa</taxon>
        <taxon>Kinetoplastea</taxon>
        <taxon>Metakinetoplastina</taxon>
        <taxon>Trypanosomatida</taxon>
        <taxon>Trypanosomatidae</taxon>
        <taxon>Trypanosoma</taxon>
    </lineage>
</organism>
<name>A0A3L6L658_9TRYP</name>
<dbReference type="AlphaFoldDB" id="A0A3L6L658"/>
<dbReference type="Gene3D" id="1.10.8.270">
    <property type="entry name" value="putative rabgap domain of human tbc1 domain family member 14 like domains"/>
    <property type="match status" value="1"/>
</dbReference>
<evidence type="ECO:0000313" key="4">
    <source>
        <dbReference type="Proteomes" id="UP000266743"/>
    </source>
</evidence>
<dbReference type="GO" id="GO:0005096">
    <property type="term" value="F:GTPase activator activity"/>
    <property type="evidence" value="ECO:0007669"/>
    <property type="project" value="TreeGrafter"/>
</dbReference>
<dbReference type="PROSITE" id="PS50086">
    <property type="entry name" value="TBC_RABGAP"/>
    <property type="match status" value="1"/>
</dbReference>
<dbReference type="Gene3D" id="1.10.472.80">
    <property type="entry name" value="Ypt/Rab-GAP domain of gyp1p, domain 3"/>
    <property type="match status" value="1"/>
</dbReference>
<dbReference type="PANTHER" id="PTHR22957:SF26">
    <property type="entry name" value="LD44506P"/>
    <property type="match status" value="1"/>
</dbReference>
<evidence type="ECO:0000256" key="1">
    <source>
        <dbReference type="SAM" id="MobiDB-lite"/>
    </source>
</evidence>
<dbReference type="SUPFAM" id="SSF47923">
    <property type="entry name" value="Ypt/Rab-GAP domain of gyp1p"/>
    <property type="match status" value="2"/>
</dbReference>
<dbReference type="EMBL" id="QSBY01000006">
    <property type="protein sequence ID" value="RHW72163.1"/>
    <property type="molecule type" value="Genomic_DNA"/>
</dbReference>
<reference evidence="3 4" key="1">
    <citation type="submission" date="2018-09" db="EMBL/GenBank/DDBJ databases">
        <title>whole genome sequence of T. equiperdum IVM-t1 strain.</title>
        <authorList>
            <person name="Suganuma K."/>
        </authorList>
    </citation>
    <scope>NUCLEOTIDE SEQUENCE [LARGE SCALE GENOMIC DNA]</scope>
    <source>
        <strain evidence="3 4">IVM-t1</strain>
    </source>
</reference>
<proteinExistence type="predicted"/>
<gene>
    <name evidence="3" type="ORF">DPX39_060031500</name>
</gene>
<sequence length="448" mass="50402">MLQRGLEAVLRQFTAADERGADNTKNKVSVECLQARSSEVRNCESTTDTAEKKSKAHHEEESRYDEEFVRDILSRDPVPIDELRGLSRSGCPAGFRYEVWCYLTGHLQPSSLNRAAVLARKRQEYVGYMQSSYGSTDWDAAFAAVGDSVGNAPGGESGSGGSSLWPSFRSGASGFGSSSLNTPSDSELSILKQIRKDIPRMAAGLAFLSNRRVMLSVERCLYVWALRHPACGYVQGMDDFTIPFISVVLANRVCRTKTVADLYTLDPEEVGALLSVEVISDEEWVSTIEADTYWMVSYFLSAIQENFTYDQRGLHSMVEKLEAVVRAVNVKLYNHLRNDLQIDFKQFSFRWMNCLLLRELNATQVLRLWDAYLADEEKDWCTTHVYTCAAFLQWWSAALLQENDYCVAIKFLQNLPSNELSDRDISAIVSQGIVMQKLYNSALAHLAQ</sequence>
<evidence type="ECO:0000259" key="2">
    <source>
        <dbReference type="PROSITE" id="PS50086"/>
    </source>
</evidence>